<sequence>MCILCSDNVGRRAVLGGSLAAAGTALLAEGHRSTAADLDRAGGTLPIWAAHTNAHMGVANVHMGVADVHMGVADVRIHGNGDAAIDDLLDAYESAIAEHGRRDHRMRIEHAQTVREDQPDRVRRLGVQASFFVSHTYYWGDPRRDIFLGPEQRAENPLTVRPHAIKDSEVLQTIVGGRAVHTA</sequence>
<reference evidence="3" key="1">
    <citation type="journal article" date="2019" name="Int. J. Syst. Evol. Microbiol.">
        <title>The Global Catalogue of Microorganisms (GCM) 10K type strain sequencing project: providing services to taxonomists for standard genome sequencing and annotation.</title>
        <authorList>
            <consortium name="The Broad Institute Genomics Platform"/>
            <consortium name="The Broad Institute Genome Sequencing Center for Infectious Disease"/>
            <person name="Wu L."/>
            <person name="Ma J."/>
        </authorList>
    </citation>
    <scope>NUCLEOTIDE SEQUENCE [LARGE SCALE GENOMIC DNA]</scope>
    <source>
        <strain evidence="3">KLKA75</strain>
    </source>
</reference>
<dbReference type="PANTHER" id="PTHR22642:SF2">
    <property type="entry name" value="PROTEIN LONG AFTER FAR-RED 3"/>
    <property type="match status" value="1"/>
</dbReference>
<name>A0ABV9U1L3_9ACTN</name>
<dbReference type="InterPro" id="IPR032466">
    <property type="entry name" value="Metal_Hydrolase"/>
</dbReference>
<dbReference type="RefSeq" id="WP_378257487.1">
    <property type="nucleotide sequence ID" value="NZ_JBHSIT010000005.1"/>
</dbReference>
<dbReference type="EMBL" id="JBHSIT010000005">
    <property type="protein sequence ID" value="MFC4909754.1"/>
    <property type="molecule type" value="Genomic_DNA"/>
</dbReference>
<gene>
    <name evidence="2" type="ORF">ACFPCY_20700</name>
</gene>
<dbReference type="SUPFAM" id="SSF51556">
    <property type="entry name" value="Metallo-dependent hydrolases"/>
    <property type="match status" value="1"/>
</dbReference>
<comment type="caution">
    <text evidence="2">The sequence shown here is derived from an EMBL/GenBank/DDBJ whole genome shotgun (WGS) entry which is preliminary data.</text>
</comment>
<dbReference type="Pfam" id="PF07969">
    <property type="entry name" value="Amidohydro_3"/>
    <property type="match status" value="1"/>
</dbReference>
<dbReference type="InterPro" id="IPR013108">
    <property type="entry name" value="Amidohydro_3"/>
</dbReference>
<dbReference type="PANTHER" id="PTHR22642">
    <property type="entry name" value="IMIDAZOLONEPROPIONASE"/>
    <property type="match status" value="1"/>
</dbReference>
<keyword evidence="3" id="KW-1185">Reference proteome</keyword>
<dbReference type="Proteomes" id="UP001595872">
    <property type="component" value="Unassembled WGS sequence"/>
</dbReference>
<organism evidence="2 3">
    <name type="scientific">Actinomadura gamaensis</name>
    <dbReference type="NCBI Taxonomy" id="1763541"/>
    <lineage>
        <taxon>Bacteria</taxon>
        <taxon>Bacillati</taxon>
        <taxon>Actinomycetota</taxon>
        <taxon>Actinomycetes</taxon>
        <taxon>Streptosporangiales</taxon>
        <taxon>Thermomonosporaceae</taxon>
        <taxon>Actinomadura</taxon>
    </lineage>
</organism>
<protein>
    <submittedName>
        <fullName evidence="2">Amidohydrolase family protein</fullName>
    </submittedName>
</protein>
<evidence type="ECO:0000313" key="2">
    <source>
        <dbReference type="EMBL" id="MFC4909754.1"/>
    </source>
</evidence>
<evidence type="ECO:0000259" key="1">
    <source>
        <dbReference type="Pfam" id="PF07969"/>
    </source>
</evidence>
<proteinExistence type="predicted"/>
<accession>A0ABV9U1L3</accession>
<feature type="domain" description="Amidohydrolase 3" evidence="1">
    <location>
        <begin position="39"/>
        <end position="155"/>
    </location>
</feature>
<dbReference type="Gene3D" id="3.20.20.140">
    <property type="entry name" value="Metal-dependent hydrolases"/>
    <property type="match status" value="1"/>
</dbReference>
<evidence type="ECO:0000313" key="3">
    <source>
        <dbReference type="Proteomes" id="UP001595872"/>
    </source>
</evidence>